<dbReference type="Pfam" id="PF01230">
    <property type="entry name" value="HIT"/>
    <property type="match status" value="1"/>
</dbReference>
<dbReference type="GO" id="GO:0003824">
    <property type="term" value="F:catalytic activity"/>
    <property type="evidence" value="ECO:0007669"/>
    <property type="project" value="InterPro"/>
</dbReference>
<dbReference type="PANTHER" id="PTHR46243">
    <property type="entry name" value="BIS(5'-ADENOSYL)-TRIPHOSPHATASE"/>
    <property type="match status" value="1"/>
</dbReference>
<dbReference type="PROSITE" id="PS51084">
    <property type="entry name" value="HIT_2"/>
    <property type="match status" value="1"/>
</dbReference>
<organism evidence="3 4">
    <name type="scientific">Candidatus Kerfeldbacteria bacterium RIFOXYB2_FULL_38_14</name>
    <dbReference type="NCBI Taxonomy" id="1798547"/>
    <lineage>
        <taxon>Bacteria</taxon>
        <taxon>Candidatus Kerfeldiibacteriota</taxon>
    </lineage>
</organism>
<feature type="domain" description="HIT" evidence="2">
    <location>
        <begin position="6"/>
        <end position="113"/>
    </location>
</feature>
<proteinExistence type="predicted"/>
<evidence type="ECO:0000313" key="3">
    <source>
        <dbReference type="EMBL" id="OGY86665.1"/>
    </source>
</evidence>
<evidence type="ECO:0000313" key="4">
    <source>
        <dbReference type="Proteomes" id="UP000176420"/>
    </source>
</evidence>
<dbReference type="InterPro" id="IPR036265">
    <property type="entry name" value="HIT-like_sf"/>
</dbReference>
<evidence type="ECO:0000259" key="2">
    <source>
        <dbReference type="PROSITE" id="PS51084"/>
    </source>
</evidence>
<name>A0A1G2BCA4_9BACT</name>
<comment type="caution">
    <text evidence="3">The sequence shown here is derived from an EMBL/GenBank/DDBJ whole genome shotgun (WGS) entry which is preliminary data.</text>
</comment>
<accession>A0A1G2BCA4</accession>
<comment type="caution">
    <text evidence="1">Lacks conserved residue(s) required for the propagation of feature annotation.</text>
</comment>
<protein>
    <recommendedName>
        <fullName evidence="2">HIT domain-containing protein</fullName>
    </recommendedName>
</protein>
<dbReference type="SUPFAM" id="SSF54197">
    <property type="entry name" value="HIT-like"/>
    <property type="match status" value="1"/>
</dbReference>
<dbReference type="InterPro" id="IPR051884">
    <property type="entry name" value="Bis(5'-adenosyl)-TPase_reg"/>
</dbReference>
<dbReference type="Gene3D" id="3.30.428.10">
    <property type="entry name" value="HIT-like"/>
    <property type="match status" value="1"/>
</dbReference>
<dbReference type="AlphaFoldDB" id="A0A1G2BCA4"/>
<sequence>MVSEVQCQYCYNAPAPKEQFYETKLFRVLVARRSFADGHIIIVPKKHDPHFYGFSLDELEEFGYLVKKTSFWAMRLTRAPGFTLLMNDGTPEVADQDHLEIHVLPRPIGSQQFKTIADAIESENKDLPDEEVEKIVQQLKNLMQLPQV</sequence>
<dbReference type="EMBL" id="MHKI01000017">
    <property type="protein sequence ID" value="OGY86665.1"/>
    <property type="molecule type" value="Genomic_DNA"/>
</dbReference>
<dbReference type="InterPro" id="IPR011146">
    <property type="entry name" value="HIT-like"/>
</dbReference>
<reference evidence="3 4" key="1">
    <citation type="journal article" date="2016" name="Nat. Commun.">
        <title>Thousands of microbial genomes shed light on interconnected biogeochemical processes in an aquifer system.</title>
        <authorList>
            <person name="Anantharaman K."/>
            <person name="Brown C.T."/>
            <person name="Hug L.A."/>
            <person name="Sharon I."/>
            <person name="Castelle C.J."/>
            <person name="Probst A.J."/>
            <person name="Thomas B.C."/>
            <person name="Singh A."/>
            <person name="Wilkins M.J."/>
            <person name="Karaoz U."/>
            <person name="Brodie E.L."/>
            <person name="Williams K.H."/>
            <person name="Hubbard S.S."/>
            <person name="Banfield J.F."/>
        </authorList>
    </citation>
    <scope>NUCLEOTIDE SEQUENCE [LARGE SCALE GENOMIC DNA]</scope>
</reference>
<dbReference type="PANTHER" id="PTHR46243:SF1">
    <property type="entry name" value="BIS(5'-ADENOSYL)-TRIPHOSPHATASE"/>
    <property type="match status" value="1"/>
</dbReference>
<dbReference type="Proteomes" id="UP000176420">
    <property type="component" value="Unassembled WGS sequence"/>
</dbReference>
<evidence type="ECO:0000256" key="1">
    <source>
        <dbReference type="PROSITE-ProRule" id="PRU00464"/>
    </source>
</evidence>
<gene>
    <name evidence="3" type="ORF">A2319_02930</name>
</gene>